<evidence type="ECO:0000259" key="4">
    <source>
        <dbReference type="SMART" id="SM00722"/>
    </source>
</evidence>
<dbReference type="InterPro" id="IPR051550">
    <property type="entry name" value="SCF-Subunits/Alg-Epimerases"/>
</dbReference>
<dbReference type="InterPro" id="IPR022441">
    <property type="entry name" value="Para_beta_helix_rpt-2"/>
</dbReference>
<dbReference type="Gene3D" id="2.160.20.10">
    <property type="entry name" value="Single-stranded right-handed beta-helix, Pectin lyase-like"/>
    <property type="match status" value="2"/>
</dbReference>
<sequence>MFSFMLSLLLVCSTCEFKDIQSALKKAREGDRIVVKSGTYKGGIVIDKKVELVGEGKPVVDGEGKLQVITVKADSVKIEGFIIKNSGMSYSEDIAGLKVINSRDCVIKNNKFLNNFFAIYLERVQGCLIEGNSIVGFARSEGSSGNGIHAWNSEKVIIRNNYVKGHRDGIYFEFVKDSLIENNRSEYNLRYGLHFMFSNDDTYRKNYFYKNGAGVAVMYSKNIRMEENTFAKNEGQANYGLLLKDIYDSVLYGNRFINNTHGVYLEGCNRTEFKGNLFENNGWAVRIYANSEDNLFIKNSFLGNAFDVSTNTLSYFRNTFESNYYDQYEGYDINRDGYGDIPYRPVSFVAVLFERYPLSLLLYGSFFAHIMDAVERYIPLLNPQSLLDSKPLVRRP</sequence>
<dbReference type="InterPro" id="IPR012334">
    <property type="entry name" value="Pectin_lyas_fold"/>
</dbReference>
<dbReference type="NCBIfam" id="TIGR04247">
    <property type="entry name" value="NosD_copper_fam"/>
    <property type="match status" value="1"/>
</dbReference>
<keyword evidence="2" id="KW-0677">Repeat</keyword>
<evidence type="ECO:0000256" key="3">
    <source>
        <dbReference type="ARBA" id="ARBA00022786"/>
    </source>
</evidence>
<dbReference type="eggNOG" id="COG3420">
    <property type="taxonomic scope" value="Bacteria"/>
</dbReference>
<dbReference type="InterPro" id="IPR026464">
    <property type="entry name" value="NosD_copper_fam"/>
</dbReference>
<organism evidence="5 6">
    <name type="scientific">Hydrogenobacter thermophilus (strain DSM 6534 / IAM 12695 / TK-6)</name>
    <dbReference type="NCBI Taxonomy" id="608538"/>
    <lineage>
        <taxon>Bacteria</taxon>
        <taxon>Pseudomonadati</taxon>
        <taxon>Aquificota</taxon>
        <taxon>Aquificia</taxon>
        <taxon>Aquificales</taxon>
        <taxon>Aquificaceae</taxon>
        <taxon>Hydrogenobacter</taxon>
    </lineage>
</organism>
<reference evidence="5 6" key="1">
    <citation type="journal article" date="2010" name="J. Bacteriol.">
        <title>Complete genome sequence of the thermophilic, obligately chemolithoautotrophic hydrogen-oxidizing bacterium Hydrogenobacter thermophilus TK-6.</title>
        <authorList>
            <person name="Arai H."/>
            <person name="Kanbe H."/>
            <person name="Ishii M."/>
            <person name="Igarashi Y."/>
        </authorList>
    </citation>
    <scope>NUCLEOTIDE SEQUENCE [LARGE SCALE GENOMIC DNA]</scope>
    <source>
        <strain evidence="6">DSM 6534 / IAM 12695 / TK-6 [Tokyo]</strain>
    </source>
</reference>
<dbReference type="KEGG" id="hth:HTH_0160"/>
<protein>
    <submittedName>
        <fullName evidence="5">NosD protein</fullName>
    </submittedName>
</protein>
<keyword evidence="6" id="KW-1185">Reference proteome</keyword>
<feature type="domain" description="Carbohydrate-binding/sugar hydrolysis" evidence="4">
    <location>
        <begin position="27"/>
        <end position="173"/>
    </location>
</feature>
<dbReference type="InterPro" id="IPR006626">
    <property type="entry name" value="PbH1"/>
</dbReference>
<keyword evidence="3" id="KW-0833">Ubl conjugation pathway</keyword>
<dbReference type="InterPro" id="IPR011050">
    <property type="entry name" value="Pectin_lyase_fold/virulence"/>
</dbReference>
<dbReference type="RefSeq" id="WP_012962810.1">
    <property type="nucleotide sequence ID" value="NC_013799.1"/>
</dbReference>
<evidence type="ECO:0000256" key="1">
    <source>
        <dbReference type="ARBA" id="ARBA00004906"/>
    </source>
</evidence>
<dbReference type="SMART" id="SM00722">
    <property type="entry name" value="CASH"/>
    <property type="match status" value="2"/>
</dbReference>
<dbReference type="PANTHER" id="PTHR22990:SF15">
    <property type="entry name" value="F-BOX ONLY PROTEIN 10"/>
    <property type="match status" value="1"/>
</dbReference>
<dbReference type="OrthoDB" id="159063at2"/>
<dbReference type="PATRIC" id="fig|608538.5.peg.161"/>
<dbReference type="AlphaFoldDB" id="D3DFM5"/>
<dbReference type="KEGG" id="hte:Hydth_0161"/>
<dbReference type="STRING" id="608538.HTH_0160"/>
<evidence type="ECO:0000313" key="5">
    <source>
        <dbReference type="EMBL" id="BAI68627.1"/>
    </source>
</evidence>
<dbReference type="Pfam" id="PF05048">
    <property type="entry name" value="NosD"/>
    <property type="match status" value="1"/>
</dbReference>
<dbReference type="SUPFAM" id="SSF51126">
    <property type="entry name" value="Pectin lyase-like"/>
    <property type="match status" value="1"/>
</dbReference>
<feature type="domain" description="Carbohydrate-binding/sugar hydrolysis" evidence="4">
    <location>
        <begin position="180"/>
        <end position="341"/>
    </location>
</feature>
<gene>
    <name evidence="5" type="primary">nosD</name>
    <name evidence="5" type="ordered locus">HTH_0160</name>
</gene>
<evidence type="ECO:0000313" key="6">
    <source>
        <dbReference type="Proteomes" id="UP000002574"/>
    </source>
</evidence>
<evidence type="ECO:0000256" key="2">
    <source>
        <dbReference type="ARBA" id="ARBA00022737"/>
    </source>
</evidence>
<dbReference type="NCBIfam" id="TIGR03804">
    <property type="entry name" value="para_beta_helix"/>
    <property type="match status" value="2"/>
</dbReference>
<dbReference type="EMBL" id="AP011112">
    <property type="protein sequence ID" value="BAI68627.1"/>
    <property type="molecule type" value="Genomic_DNA"/>
</dbReference>
<dbReference type="Proteomes" id="UP000002574">
    <property type="component" value="Chromosome"/>
</dbReference>
<dbReference type="InterPro" id="IPR006633">
    <property type="entry name" value="Carb-bd_sugar_hydrolysis-dom"/>
</dbReference>
<comment type="pathway">
    <text evidence="1">Protein modification; protein ubiquitination.</text>
</comment>
<accession>D3DFM5</accession>
<dbReference type="PANTHER" id="PTHR22990">
    <property type="entry name" value="F-BOX ONLY PROTEIN"/>
    <property type="match status" value="1"/>
</dbReference>
<dbReference type="SMART" id="SM00710">
    <property type="entry name" value="PbH1"/>
    <property type="match status" value="9"/>
</dbReference>
<dbReference type="InterPro" id="IPR007742">
    <property type="entry name" value="NosD_dom"/>
</dbReference>
<name>D3DFM5_HYDTT</name>
<proteinExistence type="predicted"/>